<sequence>MSRHDMAGVKTSHDWCHDIDGRLLHWRVWSGCCDIGGVPPTPWPGLMSCTLNQYHRLPLYPNWPTRSVSEYCEHYTPFLVQAGCRNVTRQVL</sequence>
<dbReference type="AlphaFoldDB" id="A0A7J8WER4"/>
<accession>A0A7J8WER4</accession>
<keyword evidence="2" id="KW-1185">Reference proteome</keyword>
<proteinExistence type="predicted"/>
<dbReference type="EMBL" id="JABFAB010247399">
    <property type="protein sequence ID" value="MBA0673412.1"/>
    <property type="molecule type" value="Genomic_DNA"/>
</dbReference>
<gene>
    <name evidence="1" type="ORF">Goklo_023927</name>
</gene>
<reference evidence="1 2" key="1">
    <citation type="journal article" date="2019" name="Genome Biol. Evol.">
        <title>Insights into the evolution of the New World diploid cottons (Gossypium, subgenus Houzingenia) based on genome sequencing.</title>
        <authorList>
            <person name="Grover C.E."/>
            <person name="Arick M.A. 2nd"/>
            <person name="Thrash A."/>
            <person name="Conover J.L."/>
            <person name="Sanders W.S."/>
            <person name="Peterson D.G."/>
            <person name="Frelichowski J.E."/>
            <person name="Scheffler J.A."/>
            <person name="Scheffler B.E."/>
            <person name="Wendel J.F."/>
        </authorList>
    </citation>
    <scope>NUCLEOTIDE SEQUENCE [LARGE SCALE GENOMIC DNA]</scope>
    <source>
        <strain evidence="1">57</strain>
        <tissue evidence="1">Leaf</tissue>
    </source>
</reference>
<name>A0A7J8WER4_9ROSI</name>
<evidence type="ECO:0000313" key="2">
    <source>
        <dbReference type="Proteomes" id="UP000593573"/>
    </source>
</evidence>
<evidence type="ECO:0000313" key="1">
    <source>
        <dbReference type="EMBL" id="MBA0673412.1"/>
    </source>
</evidence>
<protein>
    <submittedName>
        <fullName evidence="1">Uncharacterized protein</fullName>
    </submittedName>
</protein>
<comment type="caution">
    <text evidence="1">The sequence shown here is derived from an EMBL/GenBank/DDBJ whole genome shotgun (WGS) entry which is preliminary data.</text>
</comment>
<organism evidence="1 2">
    <name type="scientific">Gossypium klotzschianum</name>
    <dbReference type="NCBI Taxonomy" id="34286"/>
    <lineage>
        <taxon>Eukaryota</taxon>
        <taxon>Viridiplantae</taxon>
        <taxon>Streptophyta</taxon>
        <taxon>Embryophyta</taxon>
        <taxon>Tracheophyta</taxon>
        <taxon>Spermatophyta</taxon>
        <taxon>Magnoliopsida</taxon>
        <taxon>eudicotyledons</taxon>
        <taxon>Gunneridae</taxon>
        <taxon>Pentapetalae</taxon>
        <taxon>rosids</taxon>
        <taxon>malvids</taxon>
        <taxon>Malvales</taxon>
        <taxon>Malvaceae</taxon>
        <taxon>Malvoideae</taxon>
        <taxon>Gossypium</taxon>
    </lineage>
</organism>
<dbReference type="Proteomes" id="UP000593573">
    <property type="component" value="Unassembled WGS sequence"/>
</dbReference>